<dbReference type="Proteomes" id="UP000002624">
    <property type="component" value="Unassembled WGS sequence"/>
</dbReference>
<dbReference type="VEuPathDB" id="FungiDB:HCDG_02442"/>
<gene>
    <name evidence="1" type="ORF">HCDG_02442</name>
</gene>
<name>C6H7P1_AJECH</name>
<reference evidence="2" key="1">
    <citation type="submission" date="2009-05" db="EMBL/GenBank/DDBJ databases">
        <title>The genome sequence of Ajellomyces capsulatus strain H143.</title>
        <authorList>
            <person name="Champion M."/>
            <person name="Cuomo C.A."/>
            <person name="Ma L.-J."/>
            <person name="Henn M.R."/>
            <person name="Sil A."/>
            <person name="Goldman B."/>
            <person name="Young S.K."/>
            <person name="Kodira C.D."/>
            <person name="Zeng Q."/>
            <person name="Koehrsen M."/>
            <person name="Alvarado L."/>
            <person name="Berlin A.M."/>
            <person name="Borenstein D."/>
            <person name="Chen Z."/>
            <person name="Engels R."/>
            <person name="Freedman E."/>
            <person name="Gellesch M."/>
            <person name="Goldberg J."/>
            <person name="Griggs A."/>
            <person name="Gujja S."/>
            <person name="Heiman D.I."/>
            <person name="Hepburn T.A."/>
            <person name="Howarth C."/>
            <person name="Jen D."/>
            <person name="Larson L."/>
            <person name="Lewis B."/>
            <person name="Mehta T."/>
            <person name="Park D."/>
            <person name="Pearson M."/>
            <person name="Roberts A."/>
            <person name="Saif S."/>
            <person name="Shea T.D."/>
            <person name="Shenoy N."/>
            <person name="Sisk P."/>
            <person name="Stolte C."/>
            <person name="Sykes S."/>
            <person name="Walk T."/>
            <person name="White J."/>
            <person name="Yandava C."/>
            <person name="Klein B."/>
            <person name="McEwen J.G."/>
            <person name="Puccia R."/>
            <person name="Goldman G.H."/>
            <person name="Felipe M.S."/>
            <person name="Nino-Vega G."/>
            <person name="San-Blas G."/>
            <person name="Taylor J.W."/>
            <person name="Mendoza L."/>
            <person name="Galagan J.E."/>
            <person name="Nusbaum C."/>
            <person name="Birren B.W."/>
        </authorList>
    </citation>
    <scope>NUCLEOTIDE SEQUENCE [LARGE SCALE GENOMIC DNA]</scope>
    <source>
        <strain evidence="2">H143</strain>
    </source>
</reference>
<proteinExistence type="predicted"/>
<sequence length="195" mass="21781">MAPISERRMQRFSFVLAEIAKFDGKFTTQQFGAMTRYSTNKTRAFAIPSSSLGISRQSEVERGFGQHGHNVSQGVRCPGPAREPVDCVNMVRTPTLDTDVDQPDNHNTCYSVYVQYIVIRMCCGNAKNPNSSLSHAPCFSSLPPKRPKNYAQHSHPHHLVIPEPRTTRAPPSASKCSFLQARWSQQSGQANAYPW</sequence>
<protein>
    <submittedName>
        <fullName evidence="1">Uncharacterized protein</fullName>
    </submittedName>
</protein>
<dbReference type="AlphaFoldDB" id="C6H7P1"/>
<dbReference type="EMBL" id="GG692420">
    <property type="protein sequence ID" value="EER44412.1"/>
    <property type="molecule type" value="Genomic_DNA"/>
</dbReference>
<evidence type="ECO:0000313" key="1">
    <source>
        <dbReference type="EMBL" id="EER44412.1"/>
    </source>
</evidence>
<organism evidence="1 2">
    <name type="scientific">Ajellomyces capsulatus (strain H143)</name>
    <name type="common">Darling's disease fungus</name>
    <name type="synonym">Histoplasma capsulatum</name>
    <dbReference type="NCBI Taxonomy" id="544712"/>
    <lineage>
        <taxon>Eukaryota</taxon>
        <taxon>Fungi</taxon>
        <taxon>Dikarya</taxon>
        <taxon>Ascomycota</taxon>
        <taxon>Pezizomycotina</taxon>
        <taxon>Eurotiomycetes</taxon>
        <taxon>Eurotiomycetidae</taxon>
        <taxon>Onygenales</taxon>
        <taxon>Ajellomycetaceae</taxon>
        <taxon>Histoplasma</taxon>
    </lineage>
</organism>
<dbReference type="HOGENOM" id="CLU_1395945_0_0_1"/>
<accession>C6H7P1</accession>
<evidence type="ECO:0000313" key="2">
    <source>
        <dbReference type="Proteomes" id="UP000002624"/>
    </source>
</evidence>